<evidence type="ECO:0000256" key="1">
    <source>
        <dbReference type="SAM" id="SignalP"/>
    </source>
</evidence>
<sequence>MPTIRNALVLALSLMAVACATTSMPPATATEGDPERDRRAILAMAGEYEVHFRFDETVALQPGYKRQEPHLTGGHEFVEVLEDSPRRIVLQHVLVDGSGHVTKHWRQDWEYEQTRYWGYAGDYAWEVRRAGPEQARGRWLQTVWQVDDSPRYAALGRWTHQDGVSSWASDRTWRPLPRREHTTRGDYDVLDTWNRQTLTPAGWVHEQDSLKLDRKAEGGPRALVRERGLNTYTRVQGYDFGPGREYWRKTRAYWAAVRSVWAELLARYPRVALREEVDGTPHYMAVMAQANDLANRPLSDEQRRAAVREALEPYLVLGKP</sequence>
<feature type="signal peptide" evidence="1">
    <location>
        <begin position="1"/>
        <end position="29"/>
    </location>
</feature>
<reference evidence="2 3" key="1">
    <citation type="submission" date="2018-02" db="EMBL/GenBank/DDBJ databases">
        <title>Genome sequencing of Solimonas sp. HR-BB.</title>
        <authorList>
            <person name="Lee Y."/>
            <person name="Jeon C.O."/>
        </authorList>
    </citation>
    <scope>NUCLEOTIDE SEQUENCE [LARGE SCALE GENOMIC DNA]</scope>
    <source>
        <strain evidence="2 3">HR-BB</strain>
    </source>
</reference>
<name>A0A2S5TCH2_9GAMM</name>
<gene>
    <name evidence="2" type="ORF">C3942_16615</name>
</gene>
<organism evidence="2 3">
    <name type="scientific">Solimonas fluminis</name>
    <dbReference type="NCBI Taxonomy" id="2086571"/>
    <lineage>
        <taxon>Bacteria</taxon>
        <taxon>Pseudomonadati</taxon>
        <taxon>Pseudomonadota</taxon>
        <taxon>Gammaproteobacteria</taxon>
        <taxon>Nevskiales</taxon>
        <taxon>Nevskiaceae</taxon>
        <taxon>Solimonas</taxon>
    </lineage>
</organism>
<keyword evidence="3" id="KW-1185">Reference proteome</keyword>
<comment type="caution">
    <text evidence="2">The sequence shown here is derived from an EMBL/GenBank/DDBJ whole genome shotgun (WGS) entry which is preliminary data.</text>
</comment>
<evidence type="ECO:0000313" key="3">
    <source>
        <dbReference type="Proteomes" id="UP000238220"/>
    </source>
</evidence>
<dbReference type="InterPro" id="IPR046715">
    <property type="entry name" value="DUF6607"/>
</dbReference>
<dbReference type="Pfam" id="PF20311">
    <property type="entry name" value="DUF6607"/>
    <property type="match status" value="1"/>
</dbReference>
<dbReference type="RefSeq" id="WP_104231485.1">
    <property type="nucleotide sequence ID" value="NZ_PSNW01000010.1"/>
</dbReference>
<dbReference type="PROSITE" id="PS51257">
    <property type="entry name" value="PROKAR_LIPOPROTEIN"/>
    <property type="match status" value="1"/>
</dbReference>
<dbReference type="OrthoDB" id="8564954at2"/>
<dbReference type="Proteomes" id="UP000238220">
    <property type="component" value="Unassembled WGS sequence"/>
</dbReference>
<evidence type="ECO:0008006" key="4">
    <source>
        <dbReference type="Google" id="ProtNLM"/>
    </source>
</evidence>
<dbReference type="EMBL" id="PSNW01000010">
    <property type="protein sequence ID" value="PPE72675.1"/>
    <property type="molecule type" value="Genomic_DNA"/>
</dbReference>
<proteinExistence type="predicted"/>
<evidence type="ECO:0000313" key="2">
    <source>
        <dbReference type="EMBL" id="PPE72675.1"/>
    </source>
</evidence>
<keyword evidence="1" id="KW-0732">Signal</keyword>
<feature type="chain" id="PRO_5015621004" description="Lipoprotein" evidence="1">
    <location>
        <begin position="30"/>
        <end position="320"/>
    </location>
</feature>
<protein>
    <recommendedName>
        <fullName evidence="4">Lipoprotein</fullName>
    </recommendedName>
</protein>
<dbReference type="AlphaFoldDB" id="A0A2S5TCH2"/>
<accession>A0A2S5TCH2</accession>